<evidence type="ECO:0000313" key="2">
    <source>
        <dbReference type="Proteomes" id="UP000243065"/>
    </source>
</evidence>
<evidence type="ECO:0000313" key="1">
    <source>
        <dbReference type="EMBL" id="CUS97802.1"/>
    </source>
</evidence>
<feature type="non-terminal residue" evidence="1">
    <location>
        <position position="61"/>
    </location>
</feature>
<name>A0A656D2U2_KRYT1</name>
<dbReference type="Proteomes" id="UP000243065">
    <property type="component" value="Unassembled WGS sequence"/>
</dbReference>
<organism evidence="1 2">
    <name type="scientific">Kryptobacter tengchongensis</name>
    <dbReference type="NCBI Taxonomy" id="1643429"/>
    <lineage>
        <taxon>Bacteria</taxon>
        <taxon>Pseudomonadati</taxon>
        <taxon>Candidatus Kryptoniota</taxon>
        <taxon>Candidatus Kryptobacter</taxon>
    </lineage>
</organism>
<protein>
    <submittedName>
        <fullName evidence="1">Uncharacterized protein</fullName>
    </submittedName>
</protein>
<dbReference type="AlphaFoldDB" id="A0A656D2U2"/>
<proteinExistence type="predicted"/>
<reference evidence="1 2" key="1">
    <citation type="submission" date="2015-11" db="EMBL/GenBank/DDBJ databases">
        <authorList>
            <person name="Varghese N."/>
        </authorList>
    </citation>
    <scope>NUCLEOTIDE SEQUENCE [LARGE SCALE GENOMIC DNA]</scope>
    <source>
        <strain evidence="1 2">JGI-24</strain>
    </source>
</reference>
<accession>A0A656D2U2</accession>
<sequence>MSQKKQMMFEENGFDVLQVIDIESVKPKFIFPVFNGFITRGFDPNIQHFGIDIAGKEGDVV</sequence>
<gene>
    <name evidence="1" type="ORF">JGI24_00332</name>
</gene>
<dbReference type="EMBL" id="CZVU01000009">
    <property type="protein sequence ID" value="CUS97802.1"/>
    <property type="molecule type" value="Genomic_DNA"/>
</dbReference>
<keyword evidence="2" id="KW-1185">Reference proteome</keyword>